<dbReference type="RefSeq" id="WP_067519988.1">
    <property type="nucleotide sequence ID" value="NZ_JABELX010000001.1"/>
</dbReference>
<dbReference type="AlphaFoldDB" id="A0A849BPX1"/>
<dbReference type="Pfam" id="PF07812">
    <property type="entry name" value="TfuA"/>
    <property type="match status" value="1"/>
</dbReference>
<dbReference type="Proteomes" id="UP000586827">
    <property type="component" value="Unassembled WGS sequence"/>
</dbReference>
<accession>A0A849BPX1</accession>
<comment type="caution">
    <text evidence="2">The sequence shown here is derived from an EMBL/GenBank/DDBJ whole genome shotgun (WGS) entry which is preliminary data.</text>
</comment>
<protein>
    <recommendedName>
        <fullName evidence="1">TfuA-like core domain-containing protein</fullName>
    </recommendedName>
</protein>
<name>A0A849BPX1_9NOCA</name>
<evidence type="ECO:0000313" key="3">
    <source>
        <dbReference type="Proteomes" id="UP000586827"/>
    </source>
</evidence>
<evidence type="ECO:0000313" key="2">
    <source>
        <dbReference type="EMBL" id="NNH68752.1"/>
    </source>
</evidence>
<sequence length="469" mass="51702">MTKPLTHVALQRLHVTCGPTISTSEVHAVCPEAIVHPPIQHGDLYRIGLEPGDRILIIDGLFHQTAPIRHKEILDMIAQGVQVVGSSSMGALRAAELHTHGMHGVGRIFELFAGGAIDNDDAVAVVHLESDDEFRALSEPLVNFRFALEDAALAGVIDHRSAAAILELIQDLDYPGRTWRNVYRLLEREGRRELAGQYTAVTTWLAEHPASANTKKADALHALDELTRESHSTTVPVNDRWATSFVHGWRNRFRPLTTQPDETLTVLAGLHYCQLYDGEFLPLWRKVVLAHIAGATTTDLPDDELLGAADAEIVRHGICLSDLTPQQRSQWLTPDEQSSLDTETQLRLLVIRSAPLTPSQMDLSSPLATVLLDLAHRGAAEARAVQQISTSLLPAGLTVDHISDQHLVTSLDNEWSLATPTPQHRDIAARQRGFLSFEHAKDASRHFIPGRLRRVRKVFPTSSSSVLSP</sequence>
<dbReference type="EMBL" id="JABELX010000001">
    <property type="protein sequence ID" value="NNH68752.1"/>
    <property type="molecule type" value="Genomic_DNA"/>
</dbReference>
<keyword evidence="3" id="KW-1185">Reference proteome</keyword>
<gene>
    <name evidence="2" type="ORF">HLB23_02465</name>
</gene>
<feature type="domain" description="TfuA-like core" evidence="1">
    <location>
        <begin position="59"/>
        <end position="178"/>
    </location>
</feature>
<dbReference type="InterPro" id="IPR012924">
    <property type="entry name" value="TfuA_core"/>
</dbReference>
<evidence type="ECO:0000259" key="1">
    <source>
        <dbReference type="Pfam" id="PF07812"/>
    </source>
</evidence>
<organism evidence="2 3">
    <name type="scientific">Nocardia uniformis</name>
    <dbReference type="NCBI Taxonomy" id="53432"/>
    <lineage>
        <taxon>Bacteria</taxon>
        <taxon>Bacillati</taxon>
        <taxon>Actinomycetota</taxon>
        <taxon>Actinomycetes</taxon>
        <taxon>Mycobacteriales</taxon>
        <taxon>Nocardiaceae</taxon>
        <taxon>Nocardia</taxon>
    </lineage>
</organism>
<reference evidence="2 3" key="1">
    <citation type="submission" date="2020-05" db="EMBL/GenBank/DDBJ databases">
        <title>MicrobeNet Type strains.</title>
        <authorList>
            <person name="Nicholson A.C."/>
        </authorList>
    </citation>
    <scope>NUCLEOTIDE SEQUENCE [LARGE SCALE GENOMIC DNA]</scope>
    <source>
        <strain evidence="2 3">JCM 3224</strain>
    </source>
</reference>
<proteinExistence type="predicted"/>